<dbReference type="GO" id="GO:0005524">
    <property type="term" value="F:ATP binding"/>
    <property type="evidence" value="ECO:0007669"/>
    <property type="project" value="UniProtKB-KW"/>
</dbReference>
<comment type="caution">
    <text evidence="25">The sequence shown here is derived from an EMBL/GenBank/DDBJ whole genome shotgun (WGS) entry which is preliminary data.</text>
</comment>
<evidence type="ECO:0000256" key="10">
    <source>
        <dbReference type="ARBA" id="ARBA00022723"/>
    </source>
</evidence>
<dbReference type="InterPro" id="IPR004101">
    <property type="entry name" value="Mur_ligase_C"/>
</dbReference>
<evidence type="ECO:0000256" key="9">
    <source>
        <dbReference type="ARBA" id="ARBA00022598"/>
    </source>
</evidence>
<evidence type="ECO:0000256" key="3">
    <source>
        <dbReference type="ARBA" id="ARBA00004799"/>
    </source>
</evidence>
<dbReference type="InterPro" id="IPR036565">
    <property type="entry name" value="Mur-like_cat_sf"/>
</dbReference>
<comment type="catalytic activity">
    <reaction evidence="19">
        <text>10-formyltetrahydrofolyl-(gamma-L-Glu)(n) + L-glutamate + ATP = 10-formyltetrahydrofolyl-(gamma-L-Glu)(n+1) + ADP + phosphate + H(+)</text>
        <dbReference type="Rhea" id="RHEA:51904"/>
        <dbReference type="Rhea" id="RHEA-COMP:13088"/>
        <dbReference type="Rhea" id="RHEA-COMP:14300"/>
        <dbReference type="ChEBI" id="CHEBI:15378"/>
        <dbReference type="ChEBI" id="CHEBI:29985"/>
        <dbReference type="ChEBI" id="CHEBI:30616"/>
        <dbReference type="ChEBI" id="CHEBI:43474"/>
        <dbReference type="ChEBI" id="CHEBI:134413"/>
        <dbReference type="ChEBI" id="CHEBI:456216"/>
        <dbReference type="EC" id="6.3.2.17"/>
    </reaction>
</comment>
<evidence type="ECO:0000259" key="23">
    <source>
        <dbReference type="Pfam" id="PF02875"/>
    </source>
</evidence>
<sequence length="437" mass="47688">MREALPAPLAEAFGWIEGFTNFERRTADNLRPFRLDRMRFLAGEFGDPQESFSIIHVAGSKGKGSTCAFAGSILREAGYRTGVYASPHVQSYRERFMLDGEYLTGEILLDTINRIRGAFRPDWFGDGSNPTTFELLTLTALLAFREAGCQWAVLETGLGGRLDATNIVNPEISVITSIELEHTRLLGNSIAEVAAEKGGIIKQGIPVLLGDLNPEAFPVLTEIADKRHSPLFRLTELRVSPGENETVEFQLPGGPCIHARPGIPGRHQGMNAALAARAVQLTAGKVGNIPAEVYTGAIESTRLPGRFETVRSGDRIWIYDGAHTPRSAEATAALFRTRHPEGGVLLFAIAEDKDVEGVVAALPDGLSRIVVTRPGTFRASRPDRVHELVSRNFPGTELIPDTEEAVRRVQELASPHEPILVMGSFYLIGAVKEVQDF</sequence>
<evidence type="ECO:0000256" key="12">
    <source>
        <dbReference type="ARBA" id="ARBA00022840"/>
    </source>
</evidence>
<keyword evidence="11 22" id="KW-0547">Nucleotide-binding</keyword>
<dbReference type="Gene3D" id="3.90.190.20">
    <property type="entry name" value="Mur ligase, C-terminal domain"/>
    <property type="match status" value="1"/>
</dbReference>
<evidence type="ECO:0000256" key="22">
    <source>
        <dbReference type="PIRNR" id="PIRNR001563"/>
    </source>
</evidence>
<dbReference type="AlphaFoldDB" id="A0A1Y1RWA9"/>
<evidence type="ECO:0000256" key="15">
    <source>
        <dbReference type="ARBA" id="ARBA00030048"/>
    </source>
</evidence>
<evidence type="ECO:0000256" key="2">
    <source>
        <dbReference type="ARBA" id="ARBA00002714"/>
    </source>
</evidence>
<dbReference type="InterPro" id="IPR018109">
    <property type="entry name" value="Folylpolyglutamate_synth_CS"/>
</dbReference>
<evidence type="ECO:0000256" key="19">
    <source>
        <dbReference type="ARBA" id="ARBA00047808"/>
    </source>
</evidence>
<evidence type="ECO:0000313" key="25">
    <source>
        <dbReference type="EMBL" id="ORC33882.1"/>
    </source>
</evidence>
<dbReference type="Gene3D" id="3.40.1190.10">
    <property type="entry name" value="Mur-like, catalytic domain"/>
    <property type="match status" value="1"/>
</dbReference>
<keyword evidence="14" id="KW-0289">Folate biosynthesis</keyword>
<dbReference type="GO" id="GO:0008841">
    <property type="term" value="F:dihydrofolate synthase activity"/>
    <property type="evidence" value="ECO:0007669"/>
    <property type="project" value="UniProtKB-EC"/>
</dbReference>
<evidence type="ECO:0000256" key="14">
    <source>
        <dbReference type="ARBA" id="ARBA00022909"/>
    </source>
</evidence>
<dbReference type="OrthoDB" id="9809356at2"/>
<evidence type="ECO:0000256" key="11">
    <source>
        <dbReference type="ARBA" id="ARBA00022741"/>
    </source>
</evidence>
<evidence type="ECO:0000256" key="8">
    <source>
        <dbReference type="ARBA" id="ARBA00019357"/>
    </source>
</evidence>
<dbReference type="PROSITE" id="PS01012">
    <property type="entry name" value="FOLYLPOLYGLU_SYNT_2"/>
    <property type="match status" value="1"/>
</dbReference>
<reference evidence="25 26" key="1">
    <citation type="submission" date="2017-03" db="EMBL/GenBank/DDBJ databases">
        <title>Draft Genome sequence of Marispirochaeta sp. strain JC444.</title>
        <authorList>
            <person name="Shivani Y."/>
            <person name="Subhash Y."/>
            <person name="Sasikala C."/>
            <person name="Ramana C."/>
        </authorList>
    </citation>
    <scope>NUCLEOTIDE SEQUENCE [LARGE SCALE GENOMIC DNA]</scope>
    <source>
        <strain evidence="25 26">JC444</strain>
    </source>
</reference>
<keyword evidence="13" id="KW-0460">Magnesium</keyword>
<dbReference type="InterPro" id="IPR001645">
    <property type="entry name" value="Folylpolyglutamate_synth"/>
</dbReference>
<keyword evidence="12 22" id="KW-0067">ATP-binding</keyword>
<dbReference type="InterPro" id="IPR036615">
    <property type="entry name" value="Mur_ligase_C_dom_sf"/>
</dbReference>
<comment type="cofactor">
    <cofactor evidence="1">
        <name>Mg(2+)</name>
        <dbReference type="ChEBI" id="CHEBI:18420"/>
    </cofactor>
</comment>
<evidence type="ECO:0000256" key="17">
    <source>
        <dbReference type="ARBA" id="ARBA00032510"/>
    </source>
</evidence>
<dbReference type="NCBIfam" id="TIGR01499">
    <property type="entry name" value="folC"/>
    <property type="match status" value="1"/>
</dbReference>
<evidence type="ECO:0000256" key="5">
    <source>
        <dbReference type="ARBA" id="ARBA00008276"/>
    </source>
</evidence>
<evidence type="ECO:0000256" key="6">
    <source>
        <dbReference type="ARBA" id="ARBA00013023"/>
    </source>
</evidence>
<proteinExistence type="inferred from homology"/>
<organism evidence="25 26">
    <name type="scientific">Marispirochaeta aestuarii</name>
    <dbReference type="NCBI Taxonomy" id="1963862"/>
    <lineage>
        <taxon>Bacteria</taxon>
        <taxon>Pseudomonadati</taxon>
        <taxon>Spirochaetota</taxon>
        <taxon>Spirochaetia</taxon>
        <taxon>Spirochaetales</taxon>
        <taxon>Spirochaetaceae</taxon>
        <taxon>Marispirochaeta</taxon>
    </lineage>
</organism>
<dbReference type="EMBL" id="MWQY01000017">
    <property type="protein sequence ID" value="ORC33882.1"/>
    <property type="molecule type" value="Genomic_DNA"/>
</dbReference>
<dbReference type="PANTHER" id="PTHR11136:SF0">
    <property type="entry name" value="DIHYDROFOLATE SYNTHETASE-RELATED"/>
    <property type="match status" value="1"/>
</dbReference>
<evidence type="ECO:0000256" key="1">
    <source>
        <dbReference type="ARBA" id="ARBA00001946"/>
    </source>
</evidence>
<dbReference type="InterPro" id="IPR013221">
    <property type="entry name" value="Mur_ligase_cen"/>
</dbReference>
<dbReference type="GO" id="GO:0046656">
    <property type="term" value="P:folic acid biosynthetic process"/>
    <property type="evidence" value="ECO:0007669"/>
    <property type="project" value="UniProtKB-KW"/>
</dbReference>
<dbReference type="STRING" id="1963862.B4O97_14560"/>
<dbReference type="SUPFAM" id="SSF53244">
    <property type="entry name" value="MurD-like peptide ligases, peptide-binding domain"/>
    <property type="match status" value="1"/>
</dbReference>
<comment type="catalytic activity">
    <reaction evidence="18">
        <text>(6S)-5,6,7,8-tetrahydrofolyl-(gamma-L-Glu)(n) + L-glutamate + ATP = (6S)-5,6,7,8-tetrahydrofolyl-(gamma-L-Glu)(n+1) + ADP + phosphate + H(+)</text>
        <dbReference type="Rhea" id="RHEA:10580"/>
        <dbReference type="Rhea" id="RHEA-COMP:14738"/>
        <dbReference type="Rhea" id="RHEA-COMP:14740"/>
        <dbReference type="ChEBI" id="CHEBI:15378"/>
        <dbReference type="ChEBI" id="CHEBI:29985"/>
        <dbReference type="ChEBI" id="CHEBI:30616"/>
        <dbReference type="ChEBI" id="CHEBI:43474"/>
        <dbReference type="ChEBI" id="CHEBI:141005"/>
        <dbReference type="ChEBI" id="CHEBI:456216"/>
        <dbReference type="EC" id="6.3.2.17"/>
    </reaction>
</comment>
<evidence type="ECO:0000256" key="4">
    <source>
        <dbReference type="ARBA" id="ARBA00005150"/>
    </source>
</evidence>
<comment type="catalytic activity">
    <reaction evidence="21">
        <text>7,8-dihydropteroate + L-glutamate + ATP = 7,8-dihydrofolate + ADP + phosphate + H(+)</text>
        <dbReference type="Rhea" id="RHEA:23584"/>
        <dbReference type="ChEBI" id="CHEBI:15378"/>
        <dbReference type="ChEBI" id="CHEBI:17839"/>
        <dbReference type="ChEBI" id="CHEBI:29985"/>
        <dbReference type="ChEBI" id="CHEBI:30616"/>
        <dbReference type="ChEBI" id="CHEBI:43474"/>
        <dbReference type="ChEBI" id="CHEBI:57451"/>
        <dbReference type="ChEBI" id="CHEBI:456216"/>
        <dbReference type="EC" id="6.3.2.12"/>
    </reaction>
</comment>
<dbReference type="EC" id="6.3.2.17" evidence="7"/>
<evidence type="ECO:0000259" key="24">
    <source>
        <dbReference type="Pfam" id="PF08245"/>
    </source>
</evidence>
<dbReference type="FunFam" id="3.40.1190.10:FF:000011">
    <property type="entry name" value="Folylpolyglutamate synthase/dihydrofolate synthase"/>
    <property type="match status" value="1"/>
</dbReference>
<comment type="function">
    <text evidence="2">Functions in two distinct reactions of the de novo folate biosynthetic pathway. Catalyzes the addition of a glutamate residue to dihydropteroate (7,8-dihydropteroate or H2Pte) to form dihydrofolate (7,8-dihydrofolate monoglutamate or H2Pte-Glu). Also catalyzes successive additions of L-glutamate to tetrahydrofolate or 10-formyltetrahydrofolate or 5,10-methylenetetrahydrofolate, leading to folylpolyglutamate derivatives.</text>
</comment>
<dbReference type="GO" id="GO:0046872">
    <property type="term" value="F:metal ion binding"/>
    <property type="evidence" value="ECO:0007669"/>
    <property type="project" value="UniProtKB-KW"/>
</dbReference>
<comment type="similarity">
    <text evidence="5 22">Belongs to the folylpolyglutamate synthase family.</text>
</comment>
<dbReference type="Proteomes" id="UP000192343">
    <property type="component" value="Unassembled WGS sequence"/>
</dbReference>
<evidence type="ECO:0000256" key="16">
    <source>
        <dbReference type="ARBA" id="ARBA00030592"/>
    </source>
</evidence>
<dbReference type="EC" id="6.3.2.12" evidence="6"/>
<dbReference type="GO" id="GO:0005737">
    <property type="term" value="C:cytoplasm"/>
    <property type="evidence" value="ECO:0007669"/>
    <property type="project" value="TreeGrafter"/>
</dbReference>
<comment type="pathway">
    <text evidence="3">Cofactor biosynthesis; tetrahydrofolate biosynthesis; 7,8-dihydrofolate from 2-amino-4-hydroxy-6-hydroxymethyl-7,8-dihydropteridine diphosphate and 4-aminobenzoate: step 2/2.</text>
</comment>
<evidence type="ECO:0000313" key="26">
    <source>
        <dbReference type="Proteomes" id="UP000192343"/>
    </source>
</evidence>
<dbReference type="SUPFAM" id="SSF53623">
    <property type="entry name" value="MurD-like peptide ligases, catalytic domain"/>
    <property type="match status" value="1"/>
</dbReference>
<keyword evidence="10" id="KW-0479">Metal-binding</keyword>
<feature type="domain" description="Mur ligase central" evidence="24">
    <location>
        <begin position="57"/>
        <end position="277"/>
    </location>
</feature>
<evidence type="ECO:0000256" key="13">
    <source>
        <dbReference type="ARBA" id="ARBA00022842"/>
    </source>
</evidence>
<dbReference type="Pfam" id="PF08245">
    <property type="entry name" value="Mur_ligase_M"/>
    <property type="match status" value="1"/>
</dbReference>
<feature type="domain" description="Mur ligase C-terminal" evidence="23">
    <location>
        <begin position="305"/>
        <end position="425"/>
    </location>
</feature>
<name>A0A1Y1RWA9_9SPIO</name>
<dbReference type="GO" id="GO:0004326">
    <property type="term" value="F:tetrahydrofolylpolyglutamate synthase activity"/>
    <property type="evidence" value="ECO:0007669"/>
    <property type="project" value="UniProtKB-EC"/>
</dbReference>
<dbReference type="PANTHER" id="PTHR11136">
    <property type="entry name" value="FOLYLPOLYGLUTAMATE SYNTHASE-RELATED"/>
    <property type="match status" value="1"/>
</dbReference>
<keyword evidence="9 22" id="KW-0436">Ligase</keyword>
<evidence type="ECO:0000256" key="20">
    <source>
        <dbReference type="ARBA" id="ARBA00049035"/>
    </source>
</evidence>
<dbReference type="PIRSF" id="PIRSF001563">
    <property type="entry name" value="Folylpolyglu_synth"/>
    <property type="match status" value="1"/>
</dbReference>
<gene>
    <name evidence="25" type="ORF">B4O97_14560</name>
</gene>
<accession>A0A1Y1RWA9</accession>
<protein>
    <recommendedName>
        <fullName evidence="8">Dihydrofolate synthase/folylpolyglutamate synthase</fullName>
        <ecNumber evidence="6">6.3.2.12</ecNumber>
        <ecNumber evidence="7">6.3.2.17</ecNumber>
    </recommendedName>
    <alternativeName>
        <fullName evidence="17">Folylpoly-gamma-glutamate synthetase-dihydrofolate synthetase</fullName>
    </alternativeName>
    <alternativeName>
        <fullName evidence="15">Folylpolyglutamate synthetase</fullName>
    </alternativeName>
    <alternativeName>
        <fullName evidence="16">Tetrahydrofolylpolyglutamate synthase</fullName>
    </alternativeName>
</protein>
<comment type="pathway">
    <text evidence="4">Cofactor biosynthesis; tetrahydrofolylpolyglutamate biosynthesis.</text>
</comment>
<dbReference type="Pfam" id="PF02875">
    <property type="entry name" value="Mur_ligase_C"/>
    <property type="match status" value="1"/>
</dbReference>
<evidence type="ECO:0000256" key="7">
    <source>
        <dbReference type="ARBA" id="ARBA00013025"/>
    </source>
</evidence>
<comment type="catalytic activity">
    <reaction evidence="20">
        <text>(6R)-5,10-methylenetetrahydrofolyl-(gamma-L-Glu)(n) + L-glutamate + ATP = (6R)-5,10-methylenetetrahydrofolyl-(gamma-L-Glu)(n+1) + ADP + phosphate + H(+)</text>
        <dbReference type="Rhea" id="RHEA:51912"/>
        <dbReference type="Rhea" id="RHEA-COMP:13257"/>
        <dbReference type="Rhea" id="RHEA-COMP:13258"/>
        <dbReference type="ChEBI" id="CHEBI:15378"/>
        <dbReference type="ChEBI" id="CHEBI:29985"/>
        <dbReference type="ChEBI" id="CHEBI:30616"/>
        <dbReference type="ChEBI" id="CHEBI:43474"/>
        <dbReference type="ChEBI" id="CHEBI:136572"/>
        <dbReference type="ChEBI" id="CHEBI:456216"/>
        <dbReference type="EC" id="6.3.2.17"/>
    </reaction>
</comment>
<evidence type="ECO:0000256" key="21">
    <source>
        <dbReference type="ARBA" id="ARBA00049161"/>
    </source>
</evidence>
<dbReference type="RefSeq" id="WP_083051905.1">
    <property type="nucleotide sequence ID" value="NZ_MWQY01000017.1"/>
</dbReference>
<evidence type="ECO:0000256" key="18">
    <source>
        <dbReference type="ARBA" id="ARBA00047493"/>
    </source>
</evidence>
<keyword evidence="26" id="KW-1185">Reference proteome</keyword>